<keyword evidence="2" id="KW-1185">Reference proteome</keyword>
<dbReference type="Proteomes" id="UP000324701">
    <property type="component" value="Unassembled WGS sequence"/>
</dbReference>
<reference evidence="1 2" key="1">
    <citation type="submission" date="2019-09" db="EMBL/GenBank/DDBJ databases">
        <title>Report of infection by Mycobacterium simiae a patient suffering from pulmonary tuberculosis.</title>
        <authorList>
            <person name="Mohanty P.S."/>
            <person name="Bansal A.K."/>
            <person name="Singh H."/>
            <person name="Sharma S."/>
            <person name="Patil S.A."/>
            <person name="Upadhaya P."/>
            <person name="Singh P.K."/>
            <person name="Kumar D."/>
            <person name="Kumar S."/>
            <person name="Singh R.K."/>
            <person name="Chaudhary B."/>
        </authorList>
    </citation>
    <scope>NUCLEOTIDE SEQUENCE [LARGE SCALE GENOMIC DNA]</scope>
    <source>
        <strain evidence="1 2">JAL-560-SIM</strain>
    </source>
</reference>
<comment type="caution">
    <text evidence="1">The sequence shown here is derived from an EMBL/GenBank/DDBJ whole genome shotgun (WGS) entry which is preliminary data.</text>
</comment>
<accession>A0A5B1ASQ7</accession>
<proteinExistence type="predicted"/>
<sequence length="36" mass="3676">DDDLSGVADALGKAIDSAAVSLRYLESKAELVPGTK</sequence>
<evidence type="ECO:0000313" key="1">
    <source>
        <dbReference type="EMBL" id="KAA1238485.1"/>
    </source>
</evidence>
<organism evidence="1 2">
    <name type="scientific">Mycobacterium simiae</name>
    <name type="common">Mycobacterium habana</name>
    <dbReference type="NCBI Taxonomy" id="1784"/>
    <lineage>
        <taxon>Bacteria</taxon>
        <taxon>Bacillati</taxon>
        <taxon>Actinomycetota</taxon>
        <taxon>Actinomycetes</taxon>
        <taxon>Mycobacteriales</taxon>
        <taxon>Mycobacteriaceae</taxon>
        <taxon>Mycobacterium</taxon>
        <taxon>Mycobacterium simiae complex</taxon>
    </lineage>
</organism>
<dbReference type="AlphaFoldDB" id="A0A5B1ASQ7"/>
<name>A0A5B1ASQ7_MYCSI</name>
<dbReference type="EMBL" id="VTZN01000585">
    <property type="protein sequence ID" value="KAA1238485.1"/>
    <property type="molecule type" value="Genomic_DNA"/>
</dbReference>
<gene>
    <name evidence="1" type="ORF">F0Q45_26995</name>
</gene>
<feature type="non-terminal residue" evidence="1">
    <location>
        <position position="1"/>
    </location>
</feature>
<protein>
    <submittedName>
        <fullName evidence="1">Site-specific integrase</fullName>
    </submittedName>
</protein>
<evidence type="ECO:0000313" key="2">
    <source>
        <dbReference type="Proteomes" id="UP000324701"/>
    </source>
</evidence>